<evidence type="ECO:0000256" key="2">
    <source>
        <dbReference type="ARBA" id="ARBA00023125"/>
    </source>
</evidence>
<evidence type="ECO:0000256" key="1">
    <source>
        <dbReference type="ARBA" id="ARBA00023015"/>
    </source>
</evidence>
<dbReference type="Proteomes" id="UP000294662">
    <property type="component" value="Unassembled WGS sequence"/>
</dbReference>
<dbReference type="EMBL" id="SMFP01000002">
    <property type="protein sequence ID" value="TDE40415.1"/>
    <property type="molecule type" value="Genomic_DNA"/>
</dbReference>
<dbReference type="OrthoDB" id="7840336at2"/>
<feature type="domain" description="HTH marR-type" evidence="4">
    <location>
        <begin position="1"/>
        <end position="129"/>
    </location>
</feature>
<dbReference type="GO" id="GO:0003700">
    <property type="term" value="F:DNA-binding transcription factor activity"/>
    <property type="evidence" value="ECO:0007669"/>
    <property type="project" value="InterPro"/>
</dbReference>
<dbReference type="PANTHER" id="PTHR35790:SF4">
    <property type="entry name" value="HTH-TYPE TRANSCRIPTIONAL REGULATOR PCHR"/>
    <property type="match status" value="1"/>
</dbReference>
<dbReference type="Pfam" id="PF12802">
    <property type="entry name" value="MarR_2"/>
    <property type="match status" value="1"/>
</dbReference>
<name>A0A4R5EZ63_9RHOB</name>
<organism evidence="5 6">
    <name type="scientific">Antarcticimicrobium sediminis</name>
    <dbReference type="NCBI Taxonomy" id="2546227"/>
    <lineage>
        <taxon>Bacteria</taxon>
        <taxon>Pseudomonadati</taxon>
        <taxon>Pseudomonadota</taxon>
        <taxon>Alphaproteobacteria</taxon>
        <taxon>Rhodobacterales</taxon>
        <taxon>Paracoccaceae</taxon>
        <taxon>Antarcticimicrobium</taxon>
    </lineage>
</organism>
<evidence type="ECO:0000256" key="3">
    <source>
        <dbReference type="ARBA" id="ARBA00023163"/>
    </source>
</evidence>
<accession>A0A4R5EZ63</accession>
<keyword evidence="3" id="KW-0804">Transcription</keyword>
<evidence type="ECO:0000313" key="5">
    <source>
        <dbReference type="EMBL" id="TDE40415.1"/>
    </source>
</evidence>
<proteinExistence type="predicted"/>
<keyword evidence="1" id="KW-0805">Transcription regulation</keyword>
<dbReference type="PROSITE" id="PS01117">
    <property type="entry name" value="HTH_MARR_1"/>
    <property type="match status" value="1"/>
</dbReference>
<dbReference type="Gene3D" id="1.10.10.10">
    <property type="entry name" value="Winged helix-like DNA-binding domain superfamily/Winged helix DNA-binding domain"/>
    <property type="match status" value="1"/>
</dbReference>
<dbReference type="SUPFAM" id="SSF46785">
    <property type="entry name" value="Winged helix' DNA-binding domain"/>
    <property type="match status" value="1"/>
</dbReference>
<comment type="caution">
    <text evidence="5">The sequence shown here is derived from an EMBL/GenBank/DDBJ whole genome shotgun (WGS) entry which is preliminary data.</text>
</comment>
<dbReference type="PANTHER" id="PTHR35790">
    <property type="entry name" value="HTH-TYPE TRANSCRIPTIONAL REGULATOR PCHR"/>
    <property type="match status" value="1"/>
</dbReference>
<dbReference type="InterPro" id="IPR052067">
    <property type="entry name" value="Metal_resp_HTH_trans_reg"/>
</dbReference>
<dbReference type="InterPro" id="IPR036388">
    <property type="entry name" value="WH-like_DNA-bd_sf"/>
</dbReference>
<dbReference type="SMART" id="SM00347">
    <property type="entry name" value="HTH_MARR"/>
    <property type="match status" value="1"/>
</dbReference>
<dbReference type="AlphaFoldDB" id="A0A4R5EZ63"/>
<gene>
    <name evidence="5" type="ORF">E1B25_03665</name>
</gene>
<dbReference type="InterPro" id="IPR023187">
    <property type="entry name" value="Tscrpt_reg_MarR-type_CS"/>
</dbReference>
<evidence type="ECO:0000259" key="4">
    <source>
        <dbReference type="PROSITE" id="PS50995"/>
    </source>
</evidence>
<keyword evidence="6" id="KW-1185">Reference proteome</keyword>
<dbReference type="InterPro" id="IPR036390">
    <property type="entry name" value="WH_DNA-bd_sf"/>
</dbReference>
<dbReference type="PROSITE" id="PS50995">
    <property type="entry name" value="HTH_MARR_2"/>
    <property type="match status" value="1"/>
</dbReference>
<dbReference type="InterPro" id="IPR000835">
    <property type="entry name" value="HTH_MarR-typ"/>
</dbReference>
<sequence length="145" mass="16513">MILSYIVLGNTAVINRFIEHTHRLPVHAWSTLYCIDQFPGIRAKEITQLFPRPQNTISRAVSQLVERGLVRHQPSQTDGREKQLFTTDQGAVLLAELRAAIVERQDEMFAPLEDDERDVFFRLALKIAKGSKLLETVAMSLPETQ</sequence>
<dbReference type="PRINTS" id="PR00598">
    <property type="entry name" value="HTHMARR"/>
</dbReference>
<evidence type="ECO:0000313" key="6">
    <source>
        <dbReference type="Proteomes" id="UP000294662"/>
    </source>
</evidence>
<dbReference type="GO" id="GO:0003677">
    <property type="term" value="F:DNA binding"/>
    <property type="evidence" value="ECO:0007669"/>
    <property type="project" value="UniProtKB-KW"/>
</dbReference>
<reference evidence="5 6" key="1">
    <citation type="submission" date="2019-03" db="EMBL/GenBank/DDBJ databases">
        <authorList>
            <person name="Zhang S."/>
        </authorList>
    </citation>
    <scope>NUCLEOTIDE SEQUENCE [LARGE SCALE GENOMIC DNA]</scope>
    <source>
        <strain evidence="5 6">S4J41</strain>
    </source>
</reference>
<protein>
    <submittedName>
        <fullName evidence="5">MarR family transcriptional regulator</fullName>
    </submittedName>
</protein>
<keyword evidence="2" id="KW-0238">DNA-binding</keyword>